<evidence type="ECO:0000313" key="2">
    <source>
        <dbReference type="Proteomes" id="UP001500842"/>
    </source>
</evidence>
<organism evidence="1 2">
    <name type="scientific">Nocardioides humi</name>
    <dbReference type="NCBI Taxonomy" id="449461"/>
    <lineage>
        <taxon>Bacteria</taxon>
        <taxon>Bacillati</taxon>
        <taxon>Actinomycetota</taxon>
        <taxon>Actinomycetes</taxon>
        <taxon>Propionibacteriales</taxon>
        <taxon>Nocardioidaceae</taxon>
        <taxon>Nocardioides</taxon>
    </lineage>
</organism>
<dbReference type="EMBL" id="BAAAOR010000030">
    <property type="protein sequence ID" value="GAA1535292.1"/>
    <property type="molecule type" value="Genomic_DNA"/>
</dbReference>
<dbReference type="Gene3D" id="2.60.40.2700">
    <property type="match status" value="2"/>
</dbReference>
<dbReference type="Proteomes" id="UP001500842">
    <property type="component" value="Unassembled WGS sequence"/>
</dbReference>
<comment type="caution">
    <text evidence="1">The sequence shown here is derived from an EMBL/GenBank/DDBJ whole genome shotgun (WGS) entry which is preliminary data.</text>
</comment>
<accession>A0ABN2B8E7</accession>
<proteinExistence type="predicted"/>
<name>A0ABN2B8E7_9ACTN</name>
<keyword evidence="2" id="KW-1185">Reference proteome</keyword>
<evidence type="ECO:0000313" key="1">
    <source>
        <dbReference type="EMBL" id="GAA1535292.1"/>
    </source>
</evidence>
<sequence>MFASGPQVSLAAAQVGAVVTAQVQVSAPGRATSAWSAASPGVGPVARAVLRTPDAVRVDGSPEVGQRLSAVVTGSWTEGTALTWTWLADGEPFAGTVGAVVLTPAQAGAMIAVRVTGELAGHLPGVVVSDPVGPVPGEPIDVPTDPTGPAEVVDPGPVVAAQLDSHRPRLVGTPRVGRRLVAKLRPGRWTAGTTLTVRWYAGGKLIRRGTGHTRLRLTPAERGKRIRVVVVGKKPGYPKVERVSRRTVRVR</sequence>
<gene>
    <name evidence="1" type="ORF">GCM10009788_42630</name>
</gene>
<protein>
    <recommendedName>
        <fullName evidence="3">Bacterial Ig domain-containing protein</fullName>
    </recommendedName>
</protein>
<evidence type="ECO:0008006" key="3">
    <source>
        <dbReference type="Google" id="ProtNLM"/>
    </source>
</evidence>
<reference evidence="1 2" key="1">
    <citation type="journal article" date="2019" name="Int. J. Syst. Evol. Microbiol.">
        <title>The Global Catalogue of Microorganisms (GCM) 10K type strain sequencing project: providing services to taxonomists for standard genome sequencing and annotation.</title>
        <authorList>
            <consortium name="The Broad Institute Genomics Platform"/>
            <consortium name="The Broad Institute Genome Sequencing Center for Infectious Disease"/>
            <person name="Wu L."/>
            <person name="Ma J."/>
        </authorList>
    </citation>
    <scope>NUCLEOTIDE SEQUENCE [LARGE SCALE GENOMIC DNA]</scope>
    <source>
        <strain evidence="1 2">JCM 14942</strain>
    </source>
</reference>